<dbReference type="PROSITE" id="PS50043">
    <property type="entry name" value="HTH_LUXR_2"/>
    <property type="match status" value="1"/>
</dbReference>
<dbReference type="PANTHER" id="PTHR44688">
    <property type="entry name" value="DNA-BINDING TRANSCRIPTIONAL ACTIVATOR DEVR_DOSR"/>
    <property type="match status" value="1"/>
</dbReference>
<evidence type="ECO:0000256" key="1">
    <source>
        <dbReference type="ARBA" id="ARBA00023015"/>
    </source>
</evidence>
<dbReference type="CDD" id="cd06170">
    <property type="entry name" value="LuxR_C_like"/>
    <property type="match status" value="1"/>
</dbReference>
<evidence type="ECO:0000313" key="6">
    <source>
        <dbReference type="Proteomes" id="UP000541535"/>
    </source>
</evidence>
<dbReference type="PANTHER" id="PTHR44688:SF16">
    <property type="entry name" value="DNA-BINDING TRANSCRIPTIONAL ACTIVATOR DEVR_DOSR"/>
    <property type="match status" value="1"/>
</dbReference>
<dbReference type="Gene3D" id="3.40.50.2300">
    <property type="match status" value="1"/>
</dbReference>
<dbReference type="PRINTS" id="PR00038">
    <property type="entry name" value="HTHLUXR"/>
</dbReference>
<organism evidence="5 6">
    <name type="scientific">Pseudoduganella violacea</name>
    <dbReference type="NCBI Taxonomy" id="1715466"/>
    <lineage>
        <taxon>Bacteria</taxon>
        <taxon>Pseudomonadati</taxon>
        <taxon>Pseudomonadota</taxon>
        <taxon>Betaproteobacteria</taxon>
        <taxon>Burkholderiales</taxon>
        <taxon>Oxalobacteraceae</taxon>
        <taxon>Telluria group</taxon>
        <taxon>Pseudoduganella</taxon>
    </lineage>
</organism>
<dbReference type="PROSITE" id="PS00622">
    <property type="entry name" value="HTH_LUXR_1"/>
    <property type="match status" value="1"/>
</dbReference>
<dbReference type="AlphaFoldDB" id="A0A7W5BEJ9"/>
<dbReference type="SUPFAM" id="SSF52172">
    <property type="entry name" value="CheY-like"/>
    <property type="match status" value="1"/>
</dbReference>
<name>A0A7W5BEJ9_9BURK</name>
<keyword evidence="1" id="KW-0805">Transcription regulation</keyword>
<dbReference type="InterPro" id="IPR016032">
    <property type="entry name" value="Sig_transdc_resp-reg_C-effctor"/>
</dbReference>
<dbReference type="RefSeq" id="WP_183443388.1">
    <property type="nucleotide sequence ID" value="NZ_JACHXD010000019.1"/>
</dbReference>
<dbReference type="EMBL" id="JACHXD010000019">
    <property type="protein sequence ID" value="MBB3121697.1"/>
    <property type="molecule type" value="Genomic_DNA"/>
</dbReference>
<comment type="caution">
    <text evidence="5">The sequence shown here is derived from an EMBL/GenBank/DDBJ whole genome shotgun (WGS) entry which is preliminary data.</text>
</comment>
<protein>
    <submittedName>
        <fullName evidence="5">Two-component system nitrate/nitrite response regulator NarL</fullName>
    </submittedName>
</protein>
<feature type="domain" description="HTH luxR-type" evidence="4">
    <location>
        <begin position="145"/>
        <end position="205"/>
    </location>
</feature>
<keyword evidence="2" id="KW-0238">DNA-binding</keyword>
<dbReference type="SUPFAM" id="SSF46894">
    <property type="entry name" value="C-terminal effector domain of the bipartite response regulators"/>
    <property type="match status" value="1"/>
</dbReference>
<reference evidence="5 6" key="1">
    <citation type="submission" date="2020-08" db="EMBL/GenBank/DDBJ databases">
        <title>Genomic Encyclopedia of Type Strains, Phase III (KMG-III): the genomes of soil and plant-associated and newly described type strains.</title>
        <authorList>
            <person name="Whitman W."/>
        </authorList>
    </citation>
    <scope>NUCLEOTIDE SEQUENCE [LARGE SCALE GENOMIC DNA]</scope>
    <source>
        <strain evidence="5 6">CECT 8897</strain>
    </source>
</reference>
<sequence length="205" mass="23603">MSKITVLCADAAVHTALQYTLSPCDEIELMDGVLQPEQQLLAFAHTQQPDLLLLDGDRDYIALLAAMRLVSPAARPIIFYDFCGHREVIEAITYGAKGCLQKTSDPAGWEKAIRLVYQGHIWLTRQLLEESLDWLLHHHDRQFLPEPKPKRITPREWEVLHWVSQGMTNKEVARQLDISDTTVKTHLQHVFKKLEIRRRQLLPLA</sequence>
<proteinExistence type="predicted"/>
<dbReference type="Proteomes" id="UP000541535">
    <property type="component" value="Unassembled WGS sequence"/>
</dbReference>
<accession>A0A7W5BEJ9</accession>
<keyword evidence="3" id="KW-0804">Transcription</keyword>
<dbReference type="SMART" id="SM00421">
    <property type="entry name" value="HTH_LUXR"/>
    <property type="match status" value="1"/>
</dbReference>
<keyword evidence="6" id="KW-1185">Reference proteome</keyword>
<dbReference type="GO" id="GO:0006355">
    <property type="term" value="P:regulation of DNA-templated transcription"/>
    <property type="evidence" value="ECO:0007669"/>
    <property type="project" value="InterPro"/>
</dbReference>
<dbReference type="Pfam" id="PF00196">
    <property type="entry name" value="GerE"/>
    <property type="match status" value="1"/>
</dbReference>
<dbReference type="GO" id="GO:0003677">
    <property type="term" value="F:DNA binding"/>
    <property type="evidence" value="ECO:0007669"/>
    <property type="project" value="UniProtKB-KW"/>
</dbReference>
<evidence type="ECO:0000259" key="4">
    <source>
        <dbReference type="PROSITE" id="PS50043"/>
    </source>
</evidence>
<gene>
    <name evidence="5" type="ORF">FHS03_004789</name>
</gene>
<evidence type="ECO:0000313" key="5">
    <source>
        <dbReference type="EMBL" id="MBB3121697.1"/>
    </source>
</evidence>
<dbReference type="InterPro" id="IPR011006">
    <property type="entry name" value="CheY-like_superfamily"/>
</dbReference>
<evidence type="ECO:0000256" key="3">
    <source>
        <dbReference type="ARBA" id="ARBA00023163"/>
    </source>
</evidence>
<evidence type="ECO:0000256" key="2">
    <source>
        <dbReference type="ARBA" id="ARBA00023125"/>
    </source>
</evidence>
<dbReference type="InterPro" id="IPR000792">
    <property type="entry name" value="Tscrpt_reg_LuxR_C"/>
</dbReference>